<evidence type="ECO:0000259" key="1">
    <source>
        <dbReference type="Pfam" id="PF00561"/>
    </source>
</evidence>
<feature type="domain" description="AB hydrolase-1" evidence="1">
    <location>
        <begin position="20"/>
        <end position="251"/>
    </location>
</feature>
<dbReference type="InterPro" id="IPR050266">
    <property type="entry name" value="AB_hydrolase_sf"/>
</dbReference>
<dbReference type="SUPFAM" id="SSF53474">
    <property type="entry name" value="alpha/beta-Hydrolases"/>
    <property type="match status" value="1"/>
</dbReference>
<reference evidence="2 3" key="1">
    <citation type="submission" date="2023-07" db="EMBL/GenBank/DDBJ databases">
        <title>Paenibacillus sp. JX-17 nov. isolated from soil.</title>
        <authorList>
            <person name="Wan Y."/>
            <person name="Liu B."/>
        </authorList>
    </citation>
    <scope>NUCLEOTIDE SEQUENCE [LARGE SCALE GENOMIC DNA]</scope>
    <source>
        <strain evidence="2 3">JX-17</strain>
    </source>
</reference>
<proteinExistence type="predicted"/>
<keyword evidence="3" id="KW-1185">Reference proteome</keyword>
<dbReference type="PANTHER" id="PTHR43798:SF6">
    <property type="entry name" value="HYDROLASE, PUTATIVE (AFU_ORTHOLOGUE AFUA_4G13070)-RELATED"/>
    <property type="match status" value="1"/>
</dbReference>
<accession>A0ABT9CDZ0</accession>
<protein>
    <submittedName>
        <fullName evidence="2">Alpha/beta hydrolase</fullName>
    </submittedName>
</protein>
<organism evidence="2 3">
    <name type="scientific">Paenibacillus lacisoli</name>
    <dbReference type="NCBI Taxonomy" id="3064525"/>
    <lineage>
        <taxon>Bacteria</taxon>
        <taxon>Bacillati</taxon>
        <taxon>Bacillota</taxon>
        <taxon>Bacilli</taxon>
        <taxon>Bacillales</taxon>
        <taxon>Paenibacillaceae</taxon>
        <taxon>Paenibacillus</taxon>
    </lineage>
</organism>
<dbReference type="Gene3D" id="3.40.50.1820">
    <property type="entry name" value="alpha/beta hydrolase"/>
    <property type="match status" value="1"/>
</dbReference>
<dbReference type="PANTHER" id="PTHR43798">
    <property type="entry name" value="MONOACYLGLYCEROL LIPASE"/>
    <property type="match status" value="1"/>
</dbReference>
<name>A0ABT9CDZ0_9BACL</name>
<dbReference type="EMBL" id="JAUQTB010000007">
    <property type="protein sequence ID" value="MDO7907499.1"/>
    <property type="molecule type" value="Genomic_DNA"/>
</dbReference>
<dbReference type="Proteomes" id="UP001240171">
    <property type="component" value="Unassembled WGS sequence"/>
</dbReference>
<dbReference type="RefSeq" id="WP_305024707.1">
    <property type="nucleotide sequence ID" value="NZ_JAUQTB010000007.1"/>
</dbReference>
<comment type="caution">
    <text evidence="2">The sequence shown here is derived from an EMBL/GenBank/DDBJ whole genome shotgun (WGS) entry which is preliminary data.</text>
</comment>
<dbReference type="GO" id="GO:0016787">
    <property type="term" value="F:hydrolase activity"/>
    <property type="evidence" value="ECO:0007669"/>
    <property type="project" value="UniProtKB-KW"/>
</dbReference>
<sequence length="272" mass="31541">MPYCKVKKANIYYEEIGEGKPVIMIHGFSPDHRLMSGCMEPIFQHIPGWRRIYIDLPGMGHTKDYDQIHSSDDMLEAVLDFIETMVPDQDYLIAGESYGGYITRGIIHRHKDRIGGAALICPLIIPEHRRRIVPEHAVIHCDREFMDTLSEEQRNDFSANQVVLNEYNWKRYTDEIVSGCKIADYEFLDHIQERYSFSANVDEFVFDKPTVFTLGRQDAVVGYVDAFRILDHYPRATFAVLDRAGHNLQIEQAQLFESLICDWLERVTESGF</sequence>
<gene>
    <name evidence="2" type="ORF">Q5741_13900</name>
</gene>
<dbReference type="InterPro" id="IPR000073">
    <property type="entry name" value="AB_hydrolase_1"/>
</dbReference>
<dbReference type="Pfam" id="PF00561">
    <property type="entry name" value="Abhydrolase_1"/>
    <property type="match status" value="1"/>
</dbReference>
<evidence type="ECO:0000313" key="2">
    <source>
        <dbReference type="EMBL" id="MDO7907499.1"/>
    </source>
</evidence>
<keyword evidence="2" id="KW-0378">Hydrolase</keyword>
<dbReference type="PRINTS" id="PR00111">
    <property type="entry name" value="ABHYDROLASE"/>
</dbReference>
<dbReference type="InterPro" id="IPR029058">
    <property type="entry name" value="AB_hydrolase_fold"/>
</dbReference>
<evidence type="ECO:0000313" key="3">
    <source>
        <dbReference type="Proteomes" id="UP001240171"/>
    </source>
</evidence>